<feature type="transmembrane region" description="Helical" evidence="1">
    <location>
        <begin position="6"/>
        <end position="27"/>
    </location>
</feature>
<accession>A0A1V4AVB9</accession>
<sequence>MEGKMIAGTGIISVGAALASWMYRGVADSGEESRRLRVMIKCGLLAAAACADETACGVPAAYFFIIGHGDGAGDGTVEAKA</sequence>
<gene>
    <name evidence="2" type="ORF">AYP45_05550</name>
</gene>
<keyword evidence="1" id="KW-1133">Transmembrane helix</keyword>
<organism evidence="2 3">
    <name type="scientific">Candidatus Brocadia carolinensis</name>
    <dbReference type="NCBI Taxonomy" id="1004156"/>
    <lineage>
        <taxon>Bacteria</taxon>
        <taxon>Pseudomonadati</taxon>
        <taxon>Planctomycetota</taxon>
        <taxon>Candidatus Brocadiia</taxon>
        <taxon>Candidatus Brocadiales</taxon>
        <taxon>Candidatus Brocadiaceae</taxon>
        <taxon>Candidatus Brocadia</taxon>
    </lineage>
</organism>
<comment type="caution">
    <text evidence="2">The sequence shown here is derived from an EMBL/GenBank/DDBJ whole genome shotgun (WGS) entry which is preliminary data.</text>
</comment>
<dbReference type="AlphaFoldDB" id="A0A1V4AVB9"/>
<proteinExistence type="predicted"/>
<keyword evidence="1" id="KW-0472">Membrane</keyword>
<name>A0A1V4AVB9_9BACT</name>
<evidence type="ECO:0000313" key="2">
    <source>
        <dbReference type="EMBL" id="OOP57082.1"/>
    </source>
</evidence>
<dbReference type="Proteomes" id="UP000189681">
    <property type="component" value="Unassembled WGS sequence"/>
</dbReference>
<reference evidence="2 3" key="1">
    <citation type="journal article" date="2017" name="Water Res.">
        <title>Discovery and metagenomic analysis of an anammox bacterial enrichment related to Candidatus "Brocadia caroliniensis" in a full-scale glycerol-fed nitritation-denitritation separate centrate treatment process.</title>
        <authorList>
            <person name="Park H."/>
            <person name="Brotto A.C."/>
            <person name="van Loosdrecht M.C."/>
            <person name="Chandran K."/>
        </authorList>
    </citation>
    <scope>NUCLEOTIDE SEQUENCE [LARGE SCALE GENOMIC DNA]</scope>
    <source>
        <strain evidence="2">26THWARD</strain>
    </source>
</reference>
<evidence type="ECO:0000256" key="1">
    <source>
        <dbReference type="SAM" id="Phobius"/>
    </source>
</evidence>
<protein>
    <submittedName>
        <fullName evidence="2">Uncharacterized protein</fullName>
    </submittedName>
</protein>
<dbReference type="EMBL" id="AYTS01000045">
    <property type="protein sequence ID" value="OOP57082.1"/>
    <property type="molecule type" value="Genomic_DNA"/>
</dbReference>
<keyword evidence="1" id="KW-0812">Transmembrane</keyword>
<dbReference type="STRING" id="1004156.AYP45_05550"/>
<evidence type="ECO:0000313" key="3">
    <source>
        <dbReference type="Proteomes" id="UP000189681"/>
    </source>
</evidence>